<evidence type="ECO:0000313" key="10">
    <source>
        <dbReference type="EMBL" id="SJZ57545.1"/>
    </source>
</evidence>
<evidence type="ECO:0000259" key="9">
    <source>
        <dbReference type="Pfam" id="PF07685"/>
    </source>
</evidence>
<keyword evidence="4 7" id="KW-0067">ATP-binding</keyword>
<reference evidence="11" key="1">
    <citation type="submission" date="2017-02" db="EMBL/GenBank/DDBJ databases">
        <authorList>
            <person name="Varghese N."/>
            <person name="Submissions S."/>
        </authorList>
    </citation>
    <scope>NUCLEOTIDE SEQUENCE [LARGE SCALE GENOMIC DNA]</scope>
    <source>
        <strain evidence="11">DSM 16521</strain>
    </source>
</reference>
<dbReference type="InterPro" id="IPR002586">
    <property type="entry name" value="CobQ/CobB/MinD/ParA_Nub-bd_dom"/>
</dbReference>
<dbReference type="SUPFAM" id="SSF52540">
    <property type="entry name" value="P-loop containing nucleoside triphosphate hydrolases"/>
    <property type="match status" value="1"/>
</dbReference>
<comment type="miscellaneous">
    <text evidence="7">The a and c carboxylates of cobyrinate are activated for nucleophilic attack via formation of a phosphorylated intermediate by ATP. CbiA catalyzes first the amidation of the c-carboxylate, and then that of the a-carboxylate.</text>
</comment>
<dbReference type="EMBL" id="FUXM01000002">
    <property type="protein sequence ID" value="SJZ57545.1"/>
    <property type="molecule type" value="Genomic_DNA"/>
</dbReference>
<comment type="pathway">
    <text evidence="7">Cofactor biosynthesis; adenosylcobalamin biosynthesis; cob(II)yrinate a,c-diamide from sirohydrochlorin (anaerobic route): step 10/10.</text>
</comment>
<evidence type="ECO:0000256" key="7">
    <source>
        <dbReference type="HAMAP-Rule" id="MF_00027"/>
    </source>
</evidence>
<keyword evidence="5 7" id="KW-0460">Magnesium</keyword>
<dbReference type="CDD" id="cd03130">
    <property type="entry name" value="GATase1_CobB"/>
    <property type="match status" value="1"/>
</dbReference>
<accession>A0A1T4LS85</accession>
<dbReference type="Pfam" id="PF07685">
    <property type="entry name" value="GATase_3"/>
    <property type="match status" value="1"/>
</dbReference>
<keyword evidence="11" id="KW-1185">Reference proteome</keyword>
<dbReference type="PROSITE" id="PS51274">
    <property type="entry name" value="GATASE_COBBQ"/>
    <property type="match status" value="1"/>
</dbReference>
<evidence type="ECO:0000256" key="3">
    <source>
        <dbReference type="ARBA" id="ARBA00022741"/>
    </source>
</evidence>
<dbReference type="HAMAP" id="MF_00027">
    <property type="entry name" value="CobB_CbiA"/>
    <property type="match status" value="1"/>
</dbReference>
<name>A0A1T4LS85_9FIRM</name>
<dbReference type="NCBIfam" id="NF002204">
    <property type="entry name" value="PRK01077.1"/>
    <property type="match status" value="1"/>
</dbReference>
<dbReference type="GO" id="GO:0009236">
    <property type="term" value="P:cobalamin biosynthetic process"/>
    <property type="evidence" value="ECO:0007669"/>
    <property type="project" value="UniProtKB-UniRule"/>
</dbReference>
<dbReference type="UniPathway" id="UPA00148">
    <property type="reaction ID" value="UER00231"/>
</dbReference>
<comment type="function">
    <text evidence="7">Catalyzes the ATP-dependent amidation of the two carboxylate groups at positions a and c of cobyrinate, using either L-glutamine or ammonia as the nitrogen source.</text>
</comment>
<evidence type="ECO:0000256" key="5">
    <source>
        <dbReference type="ARBA" id="ARBA00022842"/>
    </source>
</evidence>
<dbReference type="InterPro" id="IPR004484">
    <property type="entry name" value="CbiA/CobB_synth"/>
</dbReference>
<keyword evidence="2 7" id="KW-0436">Ligase</keyword>
<feature type="domain" description="CobB/CobQ-like glutamine amidotransferase" evidence="9">
    <location>
        <begin position="247"/>
        <end position="427"/>
    </location>
</feature>
<dbReference type="OrthoDB" id="9764035at2"/>
<keyword evidence="6 7" id="KW-0315">Glutamine amidotransferase</keyword>
<feature type="active site" description="Nucleophile" evidence="7">
    <location>
        <position position="329"/>
    </location>
</feature>
<dbReference type="AlphaFoldDB" id="A0A1T4LS85"/>
<evidence type="ECO:0000259" key="8">
    <source>
        <dbReference type="Pfam" id="PF01656"/>
    </source>
</evidence>
<protein>
    <recommendedName>
        <fullName evidence="7">Cobyrinate a,c-diamide synthase</fullName>
        <ecNumber evidence="7">6.3.5.11</ecNumber>
    </recommendedName>
    <alternativeName>
        <fullName evidence="7">Cobyrinic acid a,c-diamide synthetase</fullName>
    </alternativeName>
</protein>
<dbReference type="CDD" id="cd05388">
    <property type="entry name" value="CobB_N"/>
    <property type="match status" value="1"/>
</dbReference>
<keyword evidence="7" id="KW-0169">Cobalamin biosynthesis</keyword>
<proteinExistence type="inferred from homology"/>
<feature type="site" description="Increases nucleophilicity of active site Cys" evidence="7">
    <location>
        <position position="422"/>
    </location>
</feature>
<sequence>MVRALMIGAPYSGSGKTTLVAGLLHALVQQGYQVQSFKVGPDYIDPSYHSLITGRPCRNLDLFLMNEEAVKASFFHNSRGADFSIIEGVMGLFDGMSYSDFGSTAHIARILSIPVLLVWPCRGLAHTIIPLLKGLSSYDPELNIAGIILNQVNSEQHFQQMKELIEAETRIKVIGSIGKKKEFQLNERHLGLVPAVENQDYLARTAKVGEYLRKHLDWETLFSVFGKCNEEVLKFPEAGIDFSDLIIAYAFDEAFNFYYQDALDLLTKWGVKLVKTSPLHDEHLPENIDGLIIGGGFPELFIELLKENRNYIASLIAHHQAGMPIYAECGGYMYLAMVNIIPASVVMQERLVALGYYQGITLNDSIIGPVNTLVKGHQFHYSELIPLDKQYPWAASLHKPNRHSTAVLDGYAQNNIFASYLHIHWGGQPDIAYNFLSSCLNWQRRRVK</sequence>
<dbReference type="Proteomes" id="UP000189933">
    <property type="component" value="Unassembled WGS sequence"/>
</dbReference>
<dbReference type="InterPro" id="IPR027417">
    <property type="entry name" value="P-loop_NTPase"/>
</dbReference>
<evidence type="ECO:0000256" key="6">
    <source>
        <dbReference type="ARBA" id="ARBA00022962"/>
    </source>
</evidence>
<comment type="domain">
    <text evidence="7">Comprises of two domains. The C-terminal domain contains the binding site for glutamine and catalyzes the hydrolysis of this substrate to glutamate and ammonia. The N-terminal domain is anticipated to bind ATP and cobyrinate and catalyzes the ultimate synthesis of the diamide product. The ammonia produced via the glutaminase domain is probably translocated to the adjacent domain via a molecular tunnel, where it reacts with an activated intermediate.</text>
</comment>
<dbReference type="InterPro" id="IPR011698">
    <property type="entry name" value="GATase_3"/>
</dbReference>
<evidence type="ECO:0000256" key="2">
    <source>
        <dbReference type="ARBA" id="ARBA00022598"/>
    </source>
</evidence>
<dbReference type="NCBIfam" id="TIGR00379">
    <property type="entry name" value="cobB"/>
    <property type="match status" value="1"/>
</dbReference>
<keyword evidence="3 7" id="KW-0547">Nucleotide-binding</keyword>
<dbReference type="PANTHER" id="PTHR43873">
    <property type="entry name" value="COBYRINATE A,C-DIAMIDE SYNTHASE"/>
    <property type="match status" value="1"/>
</dbReference>
<dbReference type="EC" id="6.3.5.11" evidence="7"/>
<dbReference type="PANTHER" id="PTHR43873:SF1">
    <property type="entry name" value="COBYRINATE A,C-DIAMIDE SYNTHASE"/>
    <property type="match status" value="1"/>
</dbReference>
<evidence type="ECO:0000313" key="11">
    <source>
        <dbReference type="Proteomes" id="UP000189933"/>
    </source>
</evidence>
<dbReference type="Gene3D" id="3.40.50.300">
    <property type="entry name" value="P-loop containing nucleotide triphosphate hydrolases"/>
    <property type="match status" value="1"/>
</dbReference>
<dbReference type="RefSeq" id="WP_078664436.1">
    <property type="nucleotide sequence ID" value="NZ_FUXM01000002.1"/>
</dbReference>
<evidence type="ECO:0000256" key="4">
    <source>
        <dbReference type="ARBA" id="ARBA00022840"/>
    </source>
</evidence>
<organism evidence="10 11">
    <name type="scientific">Carboxydocella sporoproducens DSM 16521</name>
    <dbReference type="NCBI Taxonomy" id="1121270"/>
    <lineage>
        <taxon>Bacteria</taxon>
        <taxon>Bacillati</taxon>
        <taxon>Bacillota</taxon>
        <taxon>Clostridia</taxon>
        <taxon>Eubacteriales</taxon>
        <taxon>Clostridiales Family XVI. Incertae Sedis</taxon>
        <taxon>Carboxydocella</taxon>
    </lineage>
</organism>
<dbReference type="InterPro" id="IPR029062">
    <property type="entry name" value="Class_I_gatase-like"/>
</dbReference>
<gene>
    <name evidence="7" type="primary">cbiA</name>
    <name evidence="10" type="ORF">SAMN02745885_00282</name>
</gene>
<feature type="domain" description="CobQ/CobB/MinD/ParA nucleotide binding" evidence="8">
    <location>
        <begin position="6"/>
        <end position="189"/>
    </location>
</feature>
<dbReference type="Pfam" id="PF01656">
    <property type="entry name" value="CbiA"/>
    <property type="match status" value="1"/>
</dbReference>
<dbReference type="GO" id="GO:0005524">
    <property type="term" value="F:ATP binding"/>
    <property type="evidence" value="ECO:0007669"/>
    <property type="project" value="UniProtKB-UniRule"/>
</dbReference>
<evidence type="ECO:0000256" key="1">
    <source>
        <dbReference type="ARBA" id="ARBA00001946"/>
    </source>
</evidence>
<comment type="catalytic activity">
    <reaction evidence="7">
        <text>cob(II)yrinate + 2 L-glutamine + 2 ATP + 2 H2O = cob(II)yrinate a,c diamide + 2 L-glutamate + 2 ADP + 2 phosphate + 2 H(+)</text>
        <dbReference type="Rhea" id="RHEA:26289"/>
        <dbReference type="ChEBI" id="CHEBI:15377"/>
        <dbReference type="ChEBI" id="CHEBI:15378"/>
        <dbReference type="ChEBI" id="CHEBI:29985"/>
        <dbReference type="ChEBI" id="CHEBI:30616"/>
        <dbReference type="ChEBI" id="CHEBI:43474"/>
        <dbReference type="ChEBI" id="CHEBI:58359"/>
        <dbReference type="ChEBI" id="CHEBI:58537"/>
        <dbReference type="ChEBI" id="CHEBI:58894"/>
        <dbReference type="ChEBI" id="CHEBI:456216"/>
        <dbReference type="EC" id="6.3.5.11"/>
    </reaction>
</comment>
<comment type="similarity">
    <text evidence="7">Belongs to the CobB/CbiA family.</text>
</comment>
<dbReference type="GO" id="GO:0042242">
    <property type="term" value="F:cobyrinic acid a,c-diamide synthase activity"/>
    <property type="evidence" value="ECO:0007669"/>
    <property type="project" value="UniProtKB-UniRule"/>
</dbReference>
<dbReference type="Gene3D" id="3.40.50.880">
    <property type="match status" value="1"/>
</dbReference>
<comment type="cofactor">
    <cofactor evidence="1 7">
        <name>Mg(2+)</name>
        <dbReference type="ChEBI" id="CHEBI:18420"/>
    </cofactor>
</comment>
<dbReference type="SUPFAM" id="SSF52317">
    <property type="entry name" value="Class I glutamine amidotransferase-like"/>
    <property type="match status" value="1"/>
</dbReference>